<dbReference type="Proteomes" id="UP001257627">
    <property type="component" value="Unassembled WGS sequence"/>
</dbReference>
<organism evidence="2 3">
    <name type="scientific">Streptomyces mirabilis</name>
    <dbReference type="NCBI Taxonomy" id="68239"/>
    <lineage>
        <taxon>Bacteria</taxon>
        <taxon>Bacillati</taxon>
        <taxon>Actinomycetota</taxon>
        <taxon>Actinomycetes</taxon>
        <taxon>Kitasatosporales</taxon>
        <taxon>Streptomycetaceae</taxon>
        <taxon>Streptomyces</taxon>
    </lineage>
</organism>
<sequence>MFSRLGKFGVAVTVASSALVLVTGTVSHALPDTTGTAVVARPPVTVPSPPPYKQLALKTLDQVVKGNFVAVSARFDDSIRQEGNPAVLANAWKEYQDQLGFGRYQSHGAPRQVVSGDRTVVDIPLRMAKQPGDFRVVFDGKGHIEGLWFLKKGVPVP</sequence>
<evidence type="ECO:0000256" key="1">
    <source>
        <dbReference type="SAM" id="SignalP"/>
    </source>
</evidence>
<proteinExistence type="predicted"/>
<evidence type="ECO:0000313" key="3">
    <source>
        <dbReference type="Proteomes" id="UP001257627"/>
    </source>
</evidence>
<gene>
    <name evidence="2" type="ORF">PU648_03045</name>
</gene>
<keyword evidence="1" id="KW-0732">Signal</keyword>
<dbReference type="EMBL" id="JARAKF010000001">
    <property type="protein sequence ID" value="MDU8991384.1"/>
    <property type="molecule type" value="Genomic_DNA"/>
</dbReference>
<dbReference type="Gene3D" id="3.10.450.590">
    <property type="match status" value="1"/>
</dbReference>
<name>A0ABU3UBV4_9ACTN</name>
<feature type="signal peptide" evidence="1">
    <location>
        <begin position="1"/>
        <end position="29"/>
    </location>
</feature>
<dbReference type="RefSeq" id="WP_316732342.1">
    <property type="nucleotide sequence ID" value="NZ_JARAKF010000001.1"/>
</dbReference>
<evidence type="ECO:0000313" key="2">
    <source>
        <dbReference type="EMBL" id="MDU8991384.1"/>
    </source>
</evidence>
<reference evidence="2 3" key="1">
    <citation type="submission" date="2023-02" db="EMBL/GenBank/DDBJ databases">
        <authorList>
            <person name="Maleckis M."/>
        </authorList>
    </citation>
    <scope>NUCLEOTIDE SEQUENCE [LARGE SCALE GENOMIC DNA]</scope>
    <source>
        <strain evidence="2 3">P8-A2</strain>
    </source>
</reference>
<feature type="chain" id="PRO_5046746758" evidence="1">
    <location>
        <begin position="30"/>
        <end position="157"/>
    </location>
</feature>
<protein>
    <submittedName>
        <fullName evidence="2">DUF3887 domain-containing protein</fullName>
    </submittedName>
</protein>
<comment type="caution">
    <text evidence="2">The sequence shown here is derived from an EMBL/GenBank/DDBJ whole genome shotgun (WGS) entry which is preliminary data.</text>
</comment>
<keyword evidence="3" id="KW-1185">Reference proteome</keyword>
<accession>A0ABU3UBV4</accession>